<organism evidence="1 2">
    <name type="scientific">Marivirga lumbricoides</name>
    <dbReference type="NCBI Taxonomy" id="1046115"/>
    <lineage>
        <taxon>Bacteria</taxon>
        <taxon>Pseudomonadati</taxon>
        <taxon>Bacteroidota</taxon>
        <taxon>Cytophagia</taxon>
        <taxon>Cytophagales</taxon>
        <taxon>Marivirgaceae</taxon>
        <taxon>Marivirga</taxon>
    </lineage>
</organism>
<accession>A0ABQ1LEG4</accession>
<gene>
    <name evidence="1" type="ORF">GCM10011506_05100</name>
</gene>
<evidence type="ECO:0000313" key="1">
    <source>
        <dbReference type="EMBL" id="GGC22755.1"/>
    </source>
</evidence>
<dbReference type="EMBL" id="BMEC01000001">
    <property type="protein sequence ID" value="GGC22755.1"/>
    <property type="molecule type" value="Genomic_DNA"/>
</dbReference>
<name>A0ABQ1LEG4_9BACT</name>
<sequence>MNKIKLQKIISSYNPFIYSMIDLSKEIKDRYVASEFKDSLANDICNQWPEINCTDLHNELFDSIKTGEDIIKLIES</sequence>
<comment type="caution">
    <text evidence="1">The sequence shown here is derived from an EMBL/GenBank/DDBJ whole genome shotgun (WGS) entry which is preliminary data.</text>
</comment>
<proteinExistence type="predicted"/>
<keyword evidence="2" id="KW-1185">Reference proteome</keyword>
<dbReference type="RefSeq" id="WP_188460223.1">
    <property type="nucleotide sequence ID" value="NZ_BAABHU010000001.1"/>
</dbReference>
<protein>
    <submittedName>
        <fullName evidence="1">Uncharacterized protein</fullName>
    </submittedName>
</protein>
<evidence type="ECO:0000313" key="2">
    <source>
        <dbReference type="Proteomes" id="UP000636010"/>
    </source>
</evidence>
<dbReference type="Proteomes" id="UP000636010">
    <property type="component" value="Unassembled WGS sequence"/>
</dbReference>
<reference evidence="2" key="1">
    <citation type="journal article" date="2019" name="Int. J. Syst. Evol. Microbiol.">
        <title>The Global Catalogue of Microorganisms (GCM) 10K type strain sequencing project: providing services to taxonomists for standard genome sequencing and annotation.</title>
        <authorList>
            <consortium name="The Broad Institute Genomics Platform"/>
            <consortium name="The Broad Institute Genome Sequencing Center for Infectious Disease"/>
            <person name="Wu L."/>
            <person name="Ma J."/>
        </authorList>
    </citation>
    <scope>NUCLEOTIDE SEQUENCE [LARGE SCALE GENOMIC DNA]</scope>
    <source>
        <strain evidence="2">CGMCC 1.10832</strain>
    </source>
</reference>